<sequence length="244" mass="27741">MNRFIAITLLLSAPLVLNAQQSFERETGDFNRLVLSPHINLVLETGDTPGVRIEYDNVDKHEINVEVNGSTLRIYLEHAKMIEKTEQVNYHYSKGIYDGAEVTAYVTFTELEMLEIRGDQWVKVQSPINARQFKLKIYGENDVTFDRVNAEYFKVSLFGENELTVKNGDVEYQKYTLYGDNSVEVSGLKSQHTNTKIYGESELSLYASHELEITSFGEPIITYAGDPIVNKGIIIGEPRIFGRD</sequence>
<protein>
    <submittedName>
        <fullName evidence="5">DUF2807 domain-containing protein</fullName>
    </submittedName>
</protein>
<gene>
    <name evidence="3" type="ORF">LDX50_08080</name>
    <name evidence="4" type="ORF">LDX50_14050</name>
    <name evidence="5" type="ORF">LDX50_19770</name>
</gene>
<name>A0A9X1HSH6_9BACT</name>
<evidence type="ECO:0000313" key="4">
    <source>
        <dbReference type="EMBL" id="MCA6076002.1"/>
    </source>
</evidence>
<dbReference type="InterPro" id="IPR021255">
    <property type="entry name" value="DUF2807"/>
</dbReference>
<dbReference type="RefSeq" id="WP_225697936.1">
    <property type="nucleotide sequence ID" value="NZ_JAIXNE010000002.1"/>
</dbReference>
<reference evidence="5" key="1">
    <citation type="submission" date="2021-09" db="EMBL/GenBank/DDBJ databases">
        <title>Fulvivirga sp. isolated from coastal sediment.</title>
        <authorList>
            <person name="Yu H."/>
        </authorList>
    </citation>
    <scope>NUCLEOTIDE SEQUENCE</scope>
    <source>
        <strain evidence="5">1062</strain>
    </source>
</reference>
<dbReference type="AlphaFoldDB" id="A0A9X1HSH6"/>
<dbReference type="EMBL" id="JAIXNE010000004">
    <property type="protein sequence ID" value="MCA6077130.1"/>
    <property type="molecule type" value="Genomic_DNA"/>
</dbReference>
<dbReference type="Proteomes" id="UP001139409">
    <property type="component" value="Unassembled WGS sequence"/>
</dbReference>
<keyword evidence="6" id="KW-1185">Reference proteome</keyword>
<keyword evidence="1" id="KW-0732">Signal</keyword>
<evidence type="ECO:0000313" key="3">
    <source>
        <dbReference type="EMBL" id="MCA6074825.1"/>
    </source>
</evidence>
<dbReference type="InterPro" id="IPR008978">
    <property type="entry name" value="HSP20-like_chaperone"/>
</dbReference>
<dbReference type="EMBL" id="JAIXNE010000003">
    <property type="protein sequence ID" value="MCA6076002.1"/>
    <property type="molecule type" value="Genomic_DNA"/>
</dbReference>
<evidence type="ECO:0000313" key="6">
    <source>
        <dbReference type="Proteomes" id="UP001139409"/>
    </source>
</evidence>
<evidence type="ECO:0000256" key="1">
    <source>
        <dbReference type="SAM" id="SignalP"/>
    </source>
</evidence>
<dbReference type="Pfam" id="PF10988">
    <property type="entry name" value="DUF2807"/>
    <property type="match status" value="1"/>
</dbReference>
<dbReference type="EMBL" id="JAIXNE010000002">
    <property type="protein sequence ID" value="MCA6074825.1"/>
    <property type="molecule type" value="Genomic_DNA"/>
</dbReference>
<feature type="chain" id="PRO_5041155357" evidence="1">
    <location>
        <begin position="20"/>
        <end position="244"/>
    </location>
</feature>
<dbReference type="SUPFAM" id="SSF49764">
    <property type="entry name" value="HSP20-like chaperones"/>
    <property type="match status" value="1"/>
</dbReference>
<feature type="domain" description="Putative auto-transporter adhesin head GIN" evidence="2">
    <location>
        <begin position="29"/>
        <end position="227"/>
    </location>
</feature>
<feature type="signal peptide" evidence="1">
    <location>
        <begin position="1"/>
        <end position="19"/>
    </location>
</feature>
<organism evidence="5 6">
    <name type="scientific">Fulvivirga sedimenti</name>
    <dbReference type="NCBI Taxonomy" id="2879465"/>
    <lineage>
        <taxon>Bacteria</taxon>
        <taxon>Pseudomonadati</taxon>
        <taxon>Bacteroidota</taxon>
        <taxon>Cytophagia</taxon>
        <taxon>Cytophagales</taxon>
        <taxon>Fulvivirgaceae</taxon>
        <taxon>Fulvivirga</taxon>
    </lineage>
</organism>
<dbReference type="Gene3D" id="2.160.20.120">
    <property type="match status" value="1"/>
</dbReference>
<evidence type="ECO:0000313" key="5">
    <source>
        <dbReference type="EMBL" id="MCA6077130.1"/>
    </source>
</evidence>
<evidence type="ECO:0000259" key="2">
    <source>
        <dbReference type="Pfam" id="PF10988"/>
    </source>
</evidence>
<proteinExistence type="predicted"/>
<comment type="caution">
    <text evidence="5">The sequence shown here is derived from an EMBL/GenBank/DDBJ whole genome shotgun (WGS) entry which is preliminary data.</text>
</comment>
<accession>A0A9X1HSH6</accession>